<name>A0A6J6RZZ7_9ZZZZ</name>
<proteinExistence type="predicted"/>
<dbReference type="EMBL" id="CAEZXY010000191">
    <property type="protein sequence ID" value="CAB4728270.1"/>
    <property type="molecule type" value="Genomic_DNA"/>
</dbReference>
<reference evidence="1" key="1">
    <citation type="submission" date="2020-05" db="EMBL/GenBank/DDBJ databases">
        <authorList>
            <person name="Chiriac C."/>
            <person name="Salcher M."/>
            <person name="Ghai R."/>
            <person name="Kavagutti S V."/>
        </authorList>
    </citation>
    <scope>NUCLEOTIDE SEQUENCE</scope>
</reference>
<sequence length="185" mass="20687">MAHDGNLCIDKRLDHRESLTTAFEFDGLRTCANKCCSIRHRVGNRHVVTHPRHIGDDERRRSCACNCSGVMRHVRNRHLQGVLVTKNNHCDRIANENHVDASSIGHACSGRVVGRDHHQRHIAASDLAALNRWNSDSRAHLEPPAVQCPSATGGCLRRYRSATLTTKMVDLVDRSGLYRLCGQGR</sequence>
<gene>
    <name evidence="1" type="ORF">UFOPK2624_02160</name>
</gene>
<protein>
    <submittedName>
        <fullName evidence="1">Unannotated protein</fullName>
    </submittedName>
</protein>
<evidence type="ECO:0000313" key="1">
    <source>
        <dbReference type="EMBL" id="CAB4728270.1"/>
    </source>
</evidence>
<accession>A0A6J6RZZ7</accession>
<dbReference type="AlphaFoldDB" id="A0A6J6RZZ7"/>
<organism evidence="1">
    <name type="scientific">freshwater metagenome</name>
    <dbReference type="NCBI Taxonomy" id="449393"/>
    <lineage>
        <taxon>unclassified sequences</taxon>
        <taxon>metagenomes</taxon>
        <taxon>ecological metagenomes</taxon>
    </lineage>
</organism>